<feature type="compositionally biased region" description="Basic and acidic residues" evidence="2">
    <location>
        <begin position="264"/>
        <end position="284"/>
    </location>
</feature>
<organism evidence="3 4">
    <name type="scientific">Cymbomonas tetramitiformis</name>
    <dbReference type="NCBI Taxonomy" id="36881"/>
    <lineage>
        <taxon>Eukaryota</taxon>
        <taxon>Viridiplantae</taxon>
        <taxon>Chlorophyta</taxon>
        <taxon>Pyramimonadophyceae</taxon>
        <taxon>Pyramimonadales</taxon>
        <taxon>Pyramimonadaceae</taxon>
        <taxon>Cymbomonas</taxon>
    </lineage>
</organism>
<feature type="region of interest" description="Disordered" evidence="2">
    <location>
        <begin position="1"/>
        <end position="34"/>
    </location>
</feature>
<protein>
    <submittedName>
        <fullName evidence="3">Uncharacterized protein</fullName>
    </submittedName>
</protein>
<dbReference type="AlphaFoldDB" id="A0AAE0EWS2"/>
<comment type="caution">
    <text evidence="3">The sequence shown here is derived from an EMBL/GenBank/DDBJ whole genome shotgun (WGS) entry which is preliminary data.</text>
</comment>
<feature type="compositionally biased region" description="Polar residues" evidence="2">
    <location>
        <begin position="25"/>
        <end position="34"/>
    </location>
</feature>
<evidence type="ECO:0000256" key="2">
    <source>
        <dbReference type="SAM" id="MobiDB-lite"/>
    </source>
</evidence>
<keyword evidence="1" id="KW-0175">Coiled coil</keyword>
<evidence type="ECO:0000256" key="1">
    <source>
        <dbReference type="SAM" id="Coils"/>
    </source>
</evidence>
<keyword evidence="4" id="KW-1185">Reference proteome</keyword>
<name>A0AAE0EWS2_9CHLO</name>
<feature type="region of interest" description="Disordered" evidence="2">
    <location>
        <begin position="256"/>
        <end position="299"/>
    </location>
</feature>
<dbReference type="EMBL" id="LGRX02032765">
    <property type="protein sequence ID" value="KAK3243576.1"/>
    <property type="molecule type" value="Genomic_DNA"/>
</dbReference>
<evidence type="ECO:0000313" key="4">
    <source>
        <dbReference type="Proteomes" id="UP001190700"/>
    </source>
</evidence>
<reference evidence="3 4" key="1">
    <citation type="journal article" date="2015" name="Genome Biol. Evol.">
        <title>Comparative Genomics of a Bacterivorous Green Alga Reveals Evolutionary Causalities and Consequences of Phago-Mixotrophic Mode of Nutrition.</title>
        <authorList>
            <person name="Burns J.A."/>
            <person name="Paasch A."/>
            <person name="Narechania A."/>
            <person name="Kim E."/>
        </authorList>
    </citation>
    <scope>NUCLEOTIDE SEQUENCE [LARGE SCALE GENOMIC DNA]</scope>
    <source>
        <strain evidence="3 4">PLY_AMNH</strain>
    </source>
</reference>
<dbReference type="Proteomes" id="UP001190700">
    <property type="component" value="Unassembled WGS sequence"/>
</dbReference>
<gene>
    <name evidence="3" type="ORF">CYMTET_46785</name>
</gene>
<sequence length="369" mass="41171">MAGTAKGKSTEDFPPLPGKPDIGQASPSPAAQSTQDVLMQQILIMQKQQGELLEMQRQQAEEHRLLRDELQRQAQINVELEAKVAAKPGTSDPDTVAKTAEQLLERRRKLAYVPTASINPFPPRPATLTSRMPQLYDLHGNKTYDALSKKSNSSMKYECLVLAPTLSYLHDVVNECNETLDANEDCDLSNSEWQRRFHAVTNSVHGVYALLCNRWTMLELRGQLEQEPDEVLQQWLNDFDKNRGKAMLSLTSKNAANAETRVVNPRDRDQRWKERKKYEEKDGETAEGSMARGGRQFRGDAMDYSQGEVEVEARASASVQSRGVTEGCYAAAAGVAGRGEGKAATERCLDESDEKISCFSRFFSAETGY</sequence>
<proteinExistence type="predicted"/>
<accession>A0AAE0EWS2</accession>
<evidence type="ECO:0000313" key="3">
    <source>
        <dbReference type="EMBL" id="KAK3243576.1"/>
    </source>
</evidence>
<feature type="coiled-coil region" evidence="1">
    <location>
        <begin position="53"/>
        <end position="83"/>
    </location>
</feature>